<feature type="non-terminal residue" evidence="1">
    <location>
        <position position="132"/>
    </location>
</feature>
<sequence>DNLNYFSSWSTFTPYKELHHTRSPVRRPGTVTERPSTLDHSDGNWVTVRRKLKVRNVKVHGHGNQSLKVKCFPYARMFVIAVHQTHQLQKLKLSVPRLYAYYQEATLTQATCHQLYRTIIIYSLSCNPNYPK</sequence>
<protein>
    <submittedName>
        <fullName evidence="1">Uncharacterized protein</fullName>
    </submittedName>
</protein>
<evidence type="ECO:0000313" key="2">
    <source>
        <dbReference type="Proteomes" id="UP000034805"/>
    </source>
</evidence>
<gene>
    <name evidence="1" type="ORF">Z043_119022</name>
</gene>
<reference evidence="1 2" key="1">
    <citation type="submission" date="2015-08" db="EMBL/GenBank/DDBJ databases">
        <title>The genome of the Asian arowana (Scleropages formosus).</title>
        <authorList>
            <person name="Tan M.H."/>
            <person name="Gan H.M."/>
            <person name="Croft L.J."/>
            <person name="Austin C.M."/>
        </authorList>
    </citation>
    <scope>NUCLEOTIDE SEQUENCE [LARGE SCALE GENOMIC DNA]</scope>
    <source>
        <strain evidence="1">Aro1</strain>
    </source>
</reference>
<organism evidence="1 2">
    <name type="scientific">Scleropages formosus</name>
    <name type="common">Asian bonytongue</name>
    <name type="synonym">Osteoglossum formosum</name>
    <dbReference type="NCBI Taxonomy" id="113540"/>
    <lineage>
        <taxon>Eukaryota</taxon>
        <taxon>Metazoa</taxon>
        <taxon>Chordata</taxon>
        <taxon>Craniata</taxon>
        <taxon>Vertebrata</taxon>
        <taxon>Euteleostomi</taxon>
        <taxon>Actinopterygii</taxon>
        <taxon>Neopterygii</taxon>
        <taxon>Teleostei</taxon>
        <taxon>Osteoglossocephala</taxon>
        <taxon>Osteoglossomorpha</taxon>
        <taxon>Osteoglossiformes</taxon>
        <taxon>Osteoglossidae</taxon>
        <taxon>Scleropages</taxon>
    </lineage>
</organism>
<feature type="non-terminal residue" evidence="1">
    <location>
        <position position="1"/>
    </location>
</feature>
<name>A0A0P7TYL9_SCLFO</name>
<dbReference type="AlphaFoldDB" id="A0A0P7TYL9"/>
<comment type="caution">
    <text evidence="1">The sequence shown here is derived from an EMBL/GenBank/DDBJ whole genome shotgun (WGS) entry which is preliminary data.</text>
</comment>
<dbReference type="Proteomes" id="UP000034805">
    <property type="component" value="Unassembled WGS sequence"/>
</dbReference>
<evidence type="ECO:0000313" key="1">
    <source>
        <dbReference type="EMBL" id="KPP62774.1"/>
    </source>
</evidence>
<proteinExistence type="predicted"/>
<dbReference type="EMBL" id="JARO02008392">
    <property type="protein sequence ID" value="KPP62774.1"/>
    <property type="molecule type" value="Genomic_DNA"/>
</dbReference>
<accession>A0A0P7TYL9</accession>